<dbReference type="Gene3D" id="3.40.710.10">
    <property type="entry name" value="DD-peptidase/beta-lactamase superfamily"/>
    <property type="match status" value="1"/>
</dbReference>
<dbReference type="GO" id="GO:0009002">
    <property type="term" value="F:serine-type D-Ala-D-Ala carboxypeptidase activity"/>
    <property type="evidence" value="ECO:0007669"/>
    <property type="project" value="UniProtKB-EC"/>
</dbReference>
<comment type="catalytic activity">
    <reaction evidence="11">
        <text>Preferential cleavage: (Ac)2-L-Lys-D-Ala-|-D-Ala. Also transpeptidation of peptidyl-alanyl moieties that are N-acyl substituents of D-alanine.</text>
        <dbReference type="EC" id="3.4.16.4"/>
    </reaction>
</comment>
<comment type="similarity">
    <text evidence="2 12">Belongs to the peptidase S11 family.</text>
</comment>
<dbReference type="Pfam" id="PF00768">
    <property type="entry name" value="Peptidase_S11"/>
    <property type="match status" value="1"/>
</dbReference>
<evidence type="ECO:0000256" key="5">
    <source>
        <dbReference type="ARBA" id="ARBA00022670"/>
    </source>
</evidence>
<evidence type="ECO:0000256" key="3">
    <source>
        <dbReference type="ARBA" id="ARBA00012448"/>
    </source>
</evidence>
<evidence type="ECO:0000259" key="14">
    <source>
        <dbReference type="Pfam" id="PF07943"/>
    </source>
</evidence>
<reference evidence="15 16" key="1">
    <citation type="submission" date="2023-07" db="EMBL/GenBank/DDBJ databases">
        <title>Genomic Encyclopedia of Type Strains, Phase IV (KMG-IV): sequencing the most valuable type-strain genomes for metagenomic binning, comparative biology and taxonomic classification.</title>
        <authorList>
            <person name="Goeker M."/>
        </authorList>
    </citation>
    <scope>NUCLEOTIDE SEQUENCE [LARGE SCALE GENOMIC DNA]</scope>
    <source>
        <strain evidence="15 16">DSM 23837</strain>
    </source>
</reference>
<dbReference type="SUPFAM" id="SSF56601">
    <property type="entry name" value="beta-lactamase/transpeptidase-like"/>
    <property type="match status" value="1"/>
</dbReference>
<dbReference type="Proteomes" id="UP001223586">
    <property type="component" value="Unassembled WGS sequence"/>
</dbReference>
<dbReference type="EC" id="3.4.16.4" evidence="3"/>
<keyword evidence="5" id="KW-0645">Protease</keyword>
<evidence type="ECO:0000259" key="13">
    <source>
        <dbReference type="Pfam" id="PF00768"/>
    </source>
</evidence>
<keyword evidence="4 15" id="KW-0121">Carboxypeptidase</keyword>
<dbReference type="PRINTS" id="PR00725">
    <property type="entry name" value="DADACBPTASE1"/>
</dbReference>
<evidence type="ECO:0000256" key="11">
    <source>
        <dbReference type="ARBA" id="ARBA00034000"/>
    </source>
</evidence>
<evidence type="ECO:0000256" key="7">
    <source>
        <dbReference type="ARBA" id="ARBA00022801"/>
    </source>
</evidence>
<sequence length="379" mass="43368">MKRQPVYHIFLILLIMFFFIFQQQHTASAELSVSGKSAILMEQKSGRVLFEKDAHETRRIASITKIMTAILAVESGTLNDTVTVNEKAVYTEGSSLYLKVGEKIKMEDLVYGLMLRSGNDAAVAIAEHIGGSLEGFVFLMNQKAESIGMKNTHFANPHGLDDHEDHYSTAYDMALLTRYAMNDHTFRKISGTKVHHAPNPESEWNRKWVNKNRLLTEKYRYCTGGKTGYTKRANRTLVSTATKNNFNLIAVTLDAPSDWEDHINMFEYGFSTYKEVIVLEKGTIPIKKAQQPNKVLILKTITYPLSKKEYKDVRIKYKLMKPKEWEENAEKHKMVGKAQIYFQDHMISEIPVYDGESKEEKKGFFHFFVSISLQIAGVK</sequence>
<dbReference type="InterPro" id="IPR012338">
    <property type="entry name" value="Beta-lactam/transpept-like"/>
</dbReference>
<dbReference type="PANTHER" id="PTHR21581:SF33">
    <property type="entry name" value="D-ALANYL-D-ALANINE CARBOXYPEPTIDASE DACB"/>
    <property type="match status" value="1"/>
</dbReference>
<organism evidence="15 16">
    <name type="scientific">Bacillus chungangensis</name>
    <dbReference type="NCBI Taxonomy" id="587633"/>
    <lineage>
        <taxon>Bacteria</taxon>
        <taxon>Bacillati</taxon>
        <taxon>Bacillota</taxon>
        <taxon>Bacilli</taxon>
        <taxon>Bacillales</taxon>
        <taxon>Bacillaceae</taxon>
        <taxon>Bacillus</taxon>
    </lineage>
</organism>
<keyword evidence="16" id="KW-1185">Reference proteome</keyword>
<evidence type="ECO:0000256" key="4">
    <source>
        <dbReference type="ARBA" id="ARBA00022645"/>
    </source>
</evidence>
<feature type="domain" description="Peptidase S11 D-alanyl-D-alanine carboxypeptidase A N-terminal" evidence="13">
    <location>
        <begin position="26"/>
        <end position="256"/>
    </location>
</feature>
<name>A0ABT9WXF2_9BACI</name>
<evidence type="ECO:0000256" key="6">
    <source>
        <dbReference type="ARBA" id="ARBA00022729"/>
    </source>
</evidence>
<evidence type="ECO:0000256" key="2">
    <source>
        <dbReference type="ARBA" id="ARBA00007164"/>
    </source>
</evidence>
<evidence type="ECO:0000256" key="8">
    <source>
        <dbReference type="ARBA" id="ARBA00022960"/>
    </source>
</evidence>
<comment type="caution">
    <text evidence="15">The sequence shown here is derived from an EMBL/GenBank/DDBJ whole genome shotgun (WGS) entry which is preliminary data.</text>
</comment>
<evidence type="ECO:0000313" key="15">
    <source>
        <dbReference type="EMBL" id="MDQ0177856.1"/>
    </source>
</evidence>
<dbReference type="RefSeq" id="WP_307232202.1">
    <property type="nucleotide sequence ID" value="NZ_JAUSTT010000028.1"/>
</dbReference>
<dbReference type="InterPro" id="IPR012907">
    <property type="entry name" value="Peptidase_S11_C"/>
</dbReference>
<keyword evidence="9" id="KW-0573">Peptidoglycan synthesis</keyword>
<keyword evidence="10" id="KW-0961">Cell wall biogenesis/degradation</keyword>
<dbReference type="InterPro" id="IPR018044">
    <property type="entry name" value="Peptidase_S11"/>
</dbReference>
<accession>A0ABT9WXF2</accession>
<evidence type="ECO:0000256" key="10">
    <source>
        <dbReference type="ARBA" id="ARBA00023316"/>
    </source>
</evidence>
<dbReference type="InterPro" id="IPR001967">
    <property type="entry name" value="Peptidase_S11_N"/>
</dbReference>
<evidence type="ECO:0000256" key="9">
    <source>
        <dbReference type="ARBA" id="ARBA00022984"/>
    </source>
</evidence>
<feature type="domain" description="Peptidase S11 D-Ala-D-Ala carboxypeptidase A C-terminal" evidence="14">
    <location>
        <begin position="293"/>
        <end position="357"/>
    </location>
</feature>
<keyword evidence="7 15" id="KW-0378">Hydrolase</keyword>
<evidence type="ECO:0000256" key="1">
    <source>
        <dbReference type="ARBA" id="ARBA00004752"/>
    </source>
</evidence>
<comment type="pathway">
    <text evidence="1">Cell wall biogenesis; peptidoglycan biosynthesis.</text>
</comment>
<evidence type="ECO:0000256" key="12">
    <source>
        <dbReference type="RuleBase" id="RU004016"/>
    </source>
</evidence>
<gene>
    <name evidence="15" type="ORF">J2S08_003747</name>
</gene>
<dbReference type="EMBL" id="JAUSTT010000028">
    <property type="protein sequence ID" value="MDQ0177856.1"/>
    <property type="molecule type" value="Genomic_DNA"/>
</dbReference>
<keyword evidence="6" id="KW-0732">Signal</keyword>
<evidence type="ECO:0000313" key="16">
    <source>
        <dbReference type="Proteomes" id="UP001223586"/>
    </source>
</evidence>
<dbReference type="Pfam" id="PF07943">
    <property type="entry name" value="PBP5_C"/>
    <property type="match status" value="1"/>
</dbReference>
<keyword evidence="8" id="KW-0133">Cell shape</keyword>
<dbReference type="Gene3D" id="2.30.140.30">
    <property type="match status" value="1"/>
</dbReference>
<protein>
    <recommendedName>
        <fullName evidence="3">serine-type D-Ala-D-Ala carboxypeptidase</fullName>
        <ecNumber evidence="3">3.4.16.4</ecNumber>
    </recommendedName>
</protein>
<dbReference type="PANTHER" id="PTHR21581">
    <property type="entry name" value="D-ALANYL-D-ALANINE CARBOXYPEPTIDASE"/>
    <property type="match status" value="1"/>
</dbReference>
<proteinExistence type="inferred from homology"/>